<dbReference type="GO" id="GO:0006281">
    <property type="term" value="P:DNA repair"/>
    <property type="evidence" value="ECO:0007669"/>
    <property type="project" value="UniProtKB-KW"/>
</dbReference>
<dbReference type="GO" id="GO:0005524">
    <property type="term" value="F:ATP binding"/>
    <property type="evidence" value="ECO:0007669"/>
    <property type="project" value="UniProtKB-KW"/>
</dbReference>
<gene>
    <name evidence="11" type="ORF">SCAL_001566</name>
</gene>
<evidence type="ECO:0000256" key="5">
    <source>
        <dbReference type="ARBA" id="ARBA00022840"/>
    </source>
</evidence>
<dbReference type="InterPro" id="IPR003583">
    <property type="entry name" value="Hlx-hairpin-Hlx_DNA-bd_motif"/>
</dbReference>
<dbReference type="GO" id="GO:0005525">
    <property type="term" value="F:GTP binding"/>
    <property type="evidence" value="ECO:0007669"/>
    <property type="project" value="UniProtKB-KW"/>
</dbReference>
<dbReference type="CDD" id="cd12089">
    <property type="entry name" value="Hef_ID"/>
    <property type="match status" value="1"/>
</dbReference>
<dbReference type="PROSITE" id="PS00300">
    <property type="entry name" value="SRP54"/>
    <property type="match status" value="1"/>
</dbReference>
<dbReference type="Gene3D" id="3.40.50.10130">
    <property type="match status" value="1"/>
</dbReference>
<dbReference type="SUPFAM" id="SSF52980">
    <property type="entry name" value="Restriction endonuclease-like"/>
    <property type="match status" value="1"/>
</dbReference>
<dbReference type="SMART" id="SM00490">
    <property type="entry name" value="HELICc"/>
    <property type="match status" value="1"/>
</dbReference>
<accession>A0A1F2P7G4</accession>
<dbReference type="GO" id="GO:0016787">
    <property type="term" value="F:hydrolase activity"/>
    <property type="evidence" value="ECO:0007669"/>
    <property type="project" value="UniProtKB-KW"/>
</dbReference>
<dbReference type="InterPro" id="IPR041755">
    <property type="entry name" value="Hef_ID"/>
</dbReference>
<evidence type="ECO:0000256" key="2">
    <source>
        <dbReference type="ARBA" id="ARBA00022763"/>
    </source>
</evidence>
<dbReference type="PANTHER" id="PTHR14025">
    <property type="entry name" value="FANCONI ANEMIA GROUP M FANCM FAMILY MEMBER"/>
    <property type="match status" value="1"/>
</dbReference>
<comment type="caution">
    <text evidence="11">The sequence shown here is derived from an EMBL/GenBank/DDBJ whole genome shotgun (WGS) entry which is preliminary data.</text>
</comment>
<dbReference type="Pfam" id="PF21210">
    <property type="entry name" value="RNA_helicase_helical"/>
    <property type="match status" value="1"/>
</dbReference>
<dbReference type="GO" id="GO:0003677">
    <property type="term" value="F:DNA binding"/>
    <property type="evidence" value="ECO:0007669"/>
    <property type="project" value="UniProtKB-KW"/>
</dbReference>
<organism evidence="11 12">
    <name type="scientific">Candidatus Syntropharchaeum caldarium</name>
    <dbReference type="NCBI Taxonomy" id="1838285"/>
    <lineage>
        <taxon>Archaea</taxon>
        <taxon>Methanobacteriati</taxon>
        <taxon>Methanobacteriota</taxon>
        <taxon>Stenosarchaea group</taxon>
        <taxon>Methanomicrobia</taxon>
        <taxon>Methanosarcinales</taxon>
        <taxon>ANME-2 cluster</taxon>
        <taxon>Candidatus Syntropharchaeum</taxon>
    </lineage>
</organism>
<evidence type="ECO:0000256" key="7">
    <source>
        <dbReference type="ARBA" id="ARBA00023134"/>
    </source>
</evidence>
<dbReference type="InterPro" id="IPR011545">
    <property type="entry name" value="DEAD/DEAH_box_helicase_dom"/>
</dbReference>
<dbReference type="InterPro" id="IPR010994">
    <property type="entry name" value="RuvA_2-like"/>
</dbReference>
<dbReference type="SUPFAM" id="SSF52540">
    <property type="entry name" value="P-loop containing nucleoside triphosphate hydrolases"/>
    <property type="match status" value="1"/>
</dbReference>
<dbReference type="InterPro" id="IPR027417">
    <property type="entry name" value="P-loop_NTPase"/>
</dbReference>
<dbReference type="STRING" id="1838285.SCAL_001566"/>
<proteinExistence type="predicted"/>
<name>A0A1F2P7G4_9EURY</name>
<dbReference type="SMART" id="SM00278">
    <property type="entry name" value="HhH1"/>
    <property type="match status" value="2"/>
</dbReference>
<dbReference type="SMART" id="SM00487">
    <property type="entry name" value="DEXDc"/>
    <property type="match status" value="1"/>
</dbReference>
<sequence>MNFYSLLFLEKSMSIALESSFISDPLIKKDQIEARDYQLSLSEIAKKESTLIVLPTGLGKTVIALLVIVDRLHRYMNEKVLFLSPTKPLVEQHASFLKSALTLPAEEIFVATGDIPPESRAKLWRDAKIIVATPQVIENDLLTRRIDLRDVSLIIFDECHRAHGNYAYVYIAERYREEGRNRLVLGITASPGSSVTKIQEVCENLGIERVEIRREDDPEILPYIFRRDIEWVKVDVPHEIKQLKQILEELFLDRVRKLGELGFHLYRGKKTSTKELLDLQAKIQARLREQQHTRFYKAASLVAELLKIRHAIDLVETQGINAVRKYFRRLLNEANSKNATKASKRLIRDPIFIRALNMAEEIELEHPKLKRLLSIVEREIQRRPESRIIIFTNFRDSAEMVRSALSEIEGVKPLRFIGQASKGEDKGLTQKKQVELIEKFKEGVYNVMVATSVAEEGLDIPMADLVIFYEPIPSEIRNIQRRGRTGRRRAGRIIILITKETKDEAYYWISKQKERMMEKGMNAIKRKEVEFQDQQVEEEKSTRTSEKDDPIIYVDNRESRSKVVKSLEKIGCDLKFKNIDVGDYVVSERVCIERKSVEDFVSSLTDGERNLFEQLKNLRREYERPILIIEGDGLYTDRVSENVVKGALISIAVDFAIPILYTSNGEDTAEIIRKIAKREQDGLRRPFSPHSKKSSRNLREEQEYVISSISNIGPVSARNLLKHFGSVQNVINAPEDELVRVERIGDVTAKKIREVVGGAYEECVNPPSKESH</sequence>
<dbReference type="Pfam" id="PF00271">
    <property type="entry name" value="Helicase_C"/>
    <property type="match status" value="1"/>
</dbReference>
<keyword evidence="8" id="KW-0234">DNA repair</keyword>
<evidence type="ECO:0000259" key="9">
    <source>
        <dbReference type="PROSITE" id="PS51192"/>
    </source>
</evidence>
<dbReference type="FunFam" id="3.40.50.300:FF:001992">
    <property type="entry name" value="ATP-dependent RNA helicase, putative"/>
    <property type="match status" value="1"/>
</dbReference>
<dbReference type="PATRIC" id="fig|1838285.3.peg.1589"/>
<dbReference type="SMART" id="SM00891">
    <property type="entry name" value="ERCC4"/>
    <property type="match status" value="1"/>
</dbReference>
<feature type="domain" description="Helicase C-terminal" evidence="10">
    <location>
        <begin position="368"/>
        <end position="537"/>
    </location>
</feature>
<dbReference type="InterPro" id="IPR006166">
    <property type="entry name" value="ERCC4_domain"/>
</dbReference>
<evidence type="ECO:0000313" key="11">
    <source>
        <dbReference type="EMBL" id="OFV67297.1"/>
    </source>
</evidence>
<dbReference type="GO" id="GO:0004518">
    <property type="term" value="F:nuclease activity"/>
    <property type="evidence" value="ECO:0007669"/>
    <property type="project" value="InterPro"/>
</dbReference>
<evidence type="ECO:0000256" key="1">
    <source>
        <dbReference type="ARBA" id="ARBA00022741"/>
    </source>
</evidence>
<dbReference type="InterPro" id="IPR001650">
    <property type="entry name" value="Helicase_C-like"/>
</dbReference>
<keyword evidence="7" id="KW-0342">GTP-binding</keyword>
<dbReference type="Pfam" id="PF02732">
    <property type="entry name" value="ERCC4"/>
    <property type="match status" value="1"/>
</dbReference>
<dbReference type="Gene3D" id="3.40.50.300">
    <property type="entry name" value="P-loop containing nucleotide triphosphate hydrolases"/>
    <property type="match status" value="2"/>
</dbReference>
<evidence type="ECO:0000256" key="8">
    <source>
        <dbReference type="ARBA" id="ARBA00023204"/>
    </source>
</evidence>
<dbReference type="Proteomes" id="UP000186940">
    <property type="component" value="Unassembled WGS sequence"/>
</dbReference>
<evidence type="ECO:0000256" key="3">
    <source>
        <dbReference type="ARBA" id="ARBA00022801"/>
    </source>
</evidence>
<dbReference type="Gene3D" id="1.20.1320.20">
    <property type="entry name" value="hef helicase domain"/>
    <property type="match status" value="1"/>
</dbReference>
<dbReference type="EMBL" id="LYOS01000005">
    <property type="protein sequence ID" value="OFV67297.1"/>
    <property type="molecule type" value="Genomic_DNA"/>
</dbReference>
<dbReference type="InterPro" id="IPR011335">
    <property type="entry name" value="Restrct_endonuc-II-like"/>
</dbReference>
<keyword evidence="6" id="KW-0238">DNA-binding</keyword>
<dbReference type="Gene3D" id="1.10.150.20">
    <property type="entry name" value="5' to 3' exonuclease, C-terminal subdomain"/>
    <property type="match status" value="1"/>
</dbReference>
<dbReference type="Pfam" id="PF00270">
    <property type="entry name" value="DEAD"/>
    <property type="match status" value="1"/>
</dbReference>
<feature type="domain" description="Helicase ATP-binding" evidence="9">
    <location>
        <begin position="41"/>
        <end position="209"/>
    </location>
</feature>
<dbReference type="GO" id="GO:0006614">
    <property type="term" value="P:SRP-dependent cotranslational protein targeting to membrane"/>
    <property type="evidence" value="ECO:0007669"/>
    <property type="project" value="InterPro"/>
</dbReference>
<dbReference type="Pfam" id="PF14520">
    <property type="entry name" value="HHH_5"/>
    <property type="match status" value="1"/>
</dbReference>
<evidence type="ECO:0000259" key="10">
    <source>
        <dbReference type="PROSITE" id="PS51194"/>
    </source>
</evidence>
<dbReference type="AlphaFoldDB" id="A0A1F2P7G4"/>
<keyword evidence="2" id="KW-0227">DNA damage</keyword>
<dbReference type="PANTHER" id="PTHR14025:SF20">
    <property type="entry name" value="FANCONI ANEMIA GROUP M PROTEIN"/>
    <property type="match status" value="1"/>
</dbReference>
<dbReference type="PROSITE" id="PS51192">
    <property type="entry name" value="HELICASE_ATP_BIND_1"/>
    <property type="match status" value="1"/>
</dbReference>
<dbReference type="InterPro" id="IPR000897">
    <property type="entry name" value="SRP54_GTPase_dom"/>
</dbReference>
<dbReference type="GO" id="GO:0004386">
    <property type="term" value="F:helicase activity"/>
    <property type="evidence" value="ECO:0007669"/>
    <property type="project" value="UniProtKB-KW"/>
</dbReference>
<keyword evidence="5" id="KW-0067">ATP-binding</keyword>
<evidence type="ECO:0000313" key="12">
    <source>
        <dbReference type="Proteomes" id="UP000186940"/>
    </source>
</evidence>
<dbReference type="CDD" id="cd20075">
    <property type="entry name" value="XPF_nuclease_XPF_arch"/>
    <property type="match status" value="1"/>
</dbReference>
<dbReference type="InterPro" id="IPR014001">
    <property type="entry name" value="Helicase_ATP-bd"/>
</dbReference>
<dbReference type="NCBIfam" id="NF010337">
    <property type="entry name" value="PRK13766.1"/>
    <property type="match status" value="1"/>
</dbReference>
<keyword evidence="3" id="KW-0378">Hydrolase</keyword>
<dbReference type="GO" id="GO:0140097">
    <property type="term" value="F:catalytic activity, acting on DNA"/>
    <property type="evidence" value="ECO:0007669"/>
    <property type="project" value="UniProtKB-ARBA"/>
</dbReference>
<protein>
    <submittedName>
        <fullName evidence="11">Hef nuclease</fullName>
    </submittedName>
</protein>
<evidence type="ECO:0000256" key="6">
    <source>
        <dbReference type="ARBA" id="ARBA00023125"/>
    </source>
</evidence>
<dbReference type="PROSITE" id="PS51194">
    <property type="entry name" value="HELICASE_CTER"/>
    <property type="match status" value="1"/>
</dbReference>
<reference evidence="11" key="1">
    <citation type="submission" date="2016-05" db="EMBL/GenBank/DDBJ databases">
        <title>Microbial consortia oxidize butane by reversing methanogenesis.</title>
        <authorList>
            <person name="Laso-Perez R."/>
            <person name="Richter M."/>
            <person name="Wegener G."/>
            <person name="Musat F."/>
        </authorList>
    </citation>
    <scope>NUCLEOTIDE SEQUENCE [LARGE SCALE GENOMIC DNA]</scope>
    <source>
        <strain evidence="11">BOX2</strain>
    </source>
</reference>
<keyword evidence="4" id="KW-0347">Helicase</keyword>
<dbReference type="SUPFAM" id="SSF47781">
    <property type="entry name" value="RuvA domain 2-like"/>
    <property type="match status" value="1"/>
</dbReference>
<keyword evidence="12" id="KW-1185">Reference proteome</keyword>
<evidence type="ECO:0000256" key="4">
    <source>
        <dbReference type="ARBA" id="ARBA00022806"/>
    </source>
</evidence>
<keyword evidence="1" id="KW-0547">Nucleotide-binding</keyword>